<dbReference type="PRINTS" id="PR00723">
    <property type="entry name" value="SUBTILISIN"/>
</dbReference>
<dbReference type="PANTHER" id="PTHR43806">
    <property type="entry name" value="PEPTIDASE S8"/>
    <property type="match status" value="1"/>
</dbReference>
<sequence length="1008" mass="110751">MQTKKSAAQDSTTTQTYQGSTYVFSGGHWYFFQQATQKLFPIADNSLIVQYAPGTSDGTITEFENNSGIYRKGRPVLGFYNYTLNGNVYDMFNFIKNIKKNTVVRSVDIDRIFTIHDDPSATQNNPGSNPTADQYHIAQVSADFNSQQYTGGDTSIIVAVLDWGLHWEHQDLGFSTDNITNIYRNYGDPWSNENDPTTGHHTDPDVNLFADDYKGWNFYANTNDVHTPLSAHGTEVAGVIAEKTGNINSYSQGIGYNGMAGGYSNNPGVKLMGLNVGYTHYTSSGQEINEAHMSDIYPAIYYATMMKAKVINMSLGFPVDMTGTATTTSLVDTVGFGAMNVAIKYAYDHGVTLVASTGNSATNVSSPPVEYPANNPFVIAVGGVQRGTNNGTYRSHFANFGNELSIVAPDEDIVTTTWTSAGSDYDAFTGTSFAAPIVSGAAALLLSVNPCLSPKQIKDILQSTADKDHLGGALQHYGFNSDPNRPGWDQEVGYGRLKVDDALYLANGMITNQLYDLYIRDFVGDFGFPLATYPPNVTDDESPDVWVRNQPDGFTNRENESPEYSRTQPVYVYVTVRNKGCNSNAGYGHEKLSVYWSAKSSWQSWPQNWNGSNSLGNKIGTIDIPPIQPGQDSTFEFAWMLDSSQINQSACVLARIENSNWDPITVYPGRLDQDVDLNNNIALHNELVVNNINNKPHIYTQGGRVLPYGGTVLIGNPTGNTQRYNFHLFVPHDLLGTDITKMGEVSLYFANDNDFAFMKSAGMLNVEGVKYAGDNTVIMSSPDITIPNIEFAAGYRIPVYFGFSFMTDSTDTTKTKYRYCITQSFADTPAHVLGAENFTINNYANSTFKADAGPDQTTDKYTPVTIDAATIQEAVVYNWYDENGDLIYKGQDLTINPDVTSKYKLEVVSTIDGFKSYDEVQVNVKTGTITSLYPNPATSSTTISYTLDNVTSAYILLVQTGNVTINNYLIDVTQNSQTINLANLQPGIYTAILVCDGKVMDAKNLQKQ</sequence>
<protein>
    <recommendedName>
        <fullName evidence="6">Peptidase S8/S53 domain-containing protein</fullName>
    </recommendedName>
</protein>
<dbReference type="Proteomes" id="UP001501410">
    <property type="component" value="Unassembled WGS sequence"/>
</dbReference>
<dbReference type="InterPro" id="IPR000209">
    <property type="entry name" value="Peptidase_S8/S53_dom"/>
</dbReference>
<evidence type="ECO:0000259" key="6">
    <source>
        <dbReference type="Pfam" id="PF00082"/>
    </source>
</evidence>
<proteinExistence type="inferred from homology"/>
<dbReference type="InterPro" id="IPR023828">
    <property type="entry name" value="Peptidase_S8_Ser-AS"/>
</dbReference>
<feature type="active site" description="Charge relay system" evidence="5">
    <location>
        <position position="232"/>
    </location>
</feature>
<dbReference type="InterPro" id="IPR015500">
    <property type="entry name" value="Peptidase_S8_subtilisin-rel"/>
</dbReference>
<evidence type="ECO:0000313" key="8">
    <source>
        <dbReference type="Proteomes" id="UP001501410"/>
    </source>
</evidence>
<feature type="domain" description="Peptidase S8/S53" evidence="6">
    <location>
        <begin position="155"/>
        <end position="495"/>
    </location>
</feature>
<evidence type="ECO:0000256" key="1">
    <source>
        <dbReference type="ARBA" id="ARBA00011073"/>
    </source>
</evidence>
<organism evidence="7 8">
    <name type="scientific">Rurimicrobium arvi</name>
    <dbReference type="NCBI Taxonomy" id="2049916"/>
    <lineage>
        <taxon>Bacteria</taxon>
        <taxon>Pseudomonadati</taxon>
        <taxon>Bacteroidota</taxon>
        <taxon>Chitinophagia</taxon>
        <taxon>Chitinophagales</taxon>
        <taxon>Chitinophagaceae</taxon>
        <taxon>Rurimicrobium</taxon>
    </lineage>
</organism>
<dbReference type="SUPFAM" id="SSF52743">
    <property type="entry name" value="Subtilisin-like"/>
    <property type="match status" value="1"/>
</dbReference>
<accession>A0ABP8MX99</accession>
<evidence type="ECO:0000313" key="7">
    <source>
        <dbReference type="EMBL" id="GAA4456932.1"/>
    </source>
</evidence>
<dbReference type="PROSITE" id="PS00138">
    <property type="entry name" value="SUBTILASE_SER"/>
    <property type="match status" value="1"/>
</dbReference>
<evidence type="ECO:0000256" key="3">
    <source>
        <dbReference type="ARBA" id="ARBA00022801"/>
    </source>
</evidence>
<gene>
    <name evidence="7" type="ORF">GCM10023092_22990</name>
</gene>
<dbReference type="Pfam" id="PF00082">
    <property type="entry name" value="Peptidase_S8"/>
    <property type="match status" value="1"/>
</dbReference>
<dbReference type="InterPro" id="IPR050131">
    <property type="entry name" value="Peptidase_S8_subtilisin-like"/>
</dbReference>
<comment type="similarity">
    <text evidence="1 5">Belongs to the peptidase S8 family.</text>
</comment>
<evidence type="ECO:0000256" key="4">
    <source>
        <dbReference type="ARBA" id="ARBA00022825"/>
    </source>
</evidence>
<keyword evidence="2 5" id="KW-0645">Protease</keyword>
<dbReference type="InterPro" id="IPR036852">
    <property type="entry name" value="Peptidase_S8/S53_dom_sf"/>
</dbReference>
<reference evidence="8" key="1">
    <citation type="journal article" date="2019" name="Int. J. Syst. Evol. Microbiol.">
        <title>The Global Catalogue of Microorganisms (GCM) 10K type strain sequencing project: providing services to taxonomists for standard genome sequencing and annotation.</title>
        <authorList>
            <consortium name="The Broad Institute Genomics Platform"/>
            <consortium name="The Broad Institute Genome Sequencing Center for Infectious Disease"/>
            <person name="Wu L."/>
            <person name="Ma J."/>
        </authorList>
    </citation>
    <scope>NUCLEOTIDE SEQUENCE [LARGE SCALE GENOMIC DNA]</scope>
    <source>
        <strain evidence="8">JCM 31921</strain>
    </source>
</reference>
<dbReference type="RefSeq" id="WP_344827128.1">
    <property type="nucleotide sequence ID" value="NZ_BAABEZ010000022.1"/>
</dbReference>
<feature type="active site" description="Charge relay system" evidence="5">
    <location>
        <position position="162"/>
    </location>
</feature>
<feature type="active site" description="Charge relay system" evidence="5">
    <location>
        <position position="432"/>
    </location>
</feature>
<keyword evidence="4 5" id="KW-0720">Serine protease</keyword>
<dbReference type="PROSITE" id="PS51892">
    <property type="entry name" value="SUBTILASE"/>
    <property type="match status" value="1"/>
</dbReference>
<name>A0ABP8MX99_9BACT</name>
<evidence type="ECO:0000256" key="5">
    <source>
        <dbReference type="PROSITE-ProRule" id="PRU01240"/>
    </source>
</evidence>
<dbReference type="Gene3D" id="3.40.50.200">
    <property type="entry name" value="Peptidase S8/S53 domain"/>
    <property type="match status" value="1"/>
</dbReference>
<keyword evidence="3 5" id="KW-0378">Hydrolase</keyword>
<dbReference type="PANTHER" id="PTHR43806:SF11">
    <property type="entry name" value="CEREVISIN-RELATED"/>
    <property type="match status" value="1"/>
</dbReference>
<comment type="caution">
    <text evidence="7">The sequence shown here is derived from an EMBL/GenBank/DDBJ whole genome shotgun (WGS) entry which is preliminary data.</text>
</comment>
<dbReference type="EMBL" id="BAABEZ010000022">
    <property type="protein sequence ID" value="GAA4456932.1"/>
    <property type="molecule type" value="Genomic_DNA"/>
</dbReference>
<evidence type="ECO:0000256" key="2">
    <source>
        <dbReference type="ARBA" id="ARBA00022670"/>
    </source>
</evidence>
<keyword evidence="8" id="KW-1185">Reference proteome</keyword>